<reference evidence="1 2" key="2">
    <citation type="submission" date="2018-11" db="EMBL/GenBank/DDBJ databases">
        <authorList>
            <consortium name="Pathogen Informatics"/>
        </authorList>
    </citation>
    <scope>NUCLEOTIDE SEQUENCE [LARGE SCALE GENOMIC DNA]</scope>
</reference>
<organism evidence="3">
    <name type="scientific">Onchocerca flexuosa</name>
    <dbReference type="NCBI Taxonomy" id="387005"/>
    <lineage>
        <taxon>Eukaryota</taxon>
        <taxon>Metazoa</taxon>
        <taxon>Ecdysozoa</taxon>
        <taxon>Nematoda</taxon>
        <taxon>Chromadorea</taxon>
        <taxon>Rhabditida</taxon>
        <taxon>Spirurina</taxon>
        <taxon>Spiruromorpha</taxon>
        <taxon>Filarioidea</taxon>
        <taxon>Onchocercidae</taxon>
        <taxon>Onchocerca</taxon>
    </lineage>
</organism>
<dbReference type="Proteomes" id="UP000267606">
    <property type="component" value="Unassembled WGS sequence"/>
</dbReference>
<evidence type="ECO:0000313" key="2">
    <source>
        <dbReference type="Proteomes" id="UP000267606"/>
    </source>
</evidence>
<protein>
    <submittedName>
        <fullName evidence="1 3">Uncharacterized protein</fullName>
    </submittedName>
</protein>
<keyword evidence="2" id="KW-1185">Reference proteome</keyword>
<evidence type="ECO:0000313" key="1">
    <source>
        <dbReference type="EMBL" id="VDO31875.1"/>
    </source>
</evidence>
<name>A0A183H3P4_9BILA</name>
<dbReference type="WBParaSite" id="OFLC_0000210301-mRNA-1">
    <property type="protein sequence ID" value="OFLC_0000210301-mRNA-1"/>
    <property type="gene ID" value="OFLC_0000210301"/>
</dbReference>
<reference evidence="3" key="1">
    <citation type="submission" date="2016-06" db="UniProtKB">
        <authorList>
            <consortium name="WormBaseParasite"/>
        </authorList>
    </citation>
    <scope>IDENTIFICATION</scope>
</reference>
<dbReference type="AlphaFoldDB" id="A0A183H3P4"/>
<proteinExistence type="predicted"/>
<dbReference type="EMBL" id="UZAJ01001142">
    <property type="protein sequence ID" value="VDO31875.1"/>
    <property type="molecule type" value="Genomic_DNA"/>
</dbReference>
<accession>A0A183H3P4</accession>
<gene>
    <name evidence="1" type="ORF">OFLC_LOCUS2100</name>
</gene>
<evidence type="ECO:0000313" key="3">
    <source>
        <dbReference type="WBParaSite" id="OFLC_0000210301-mRNA-1"/>
    </source>
</evidence>
<sequence>MARGGDGDRSFENMLIEVFHSNIGNKNISVHCYFDVASQVFHCFENLTHRCIQMLLFANTWFLNGNGKQEKGKFICIRRKRRQN</sequence>